<evidence type="ECO:0000256" key="9">
    <source>
        <dbReference type="ARBA" id="ARBA00023136"/>
    </source>
</evidence>
<dbReference type="SUPFAM" id="SSF56112">
    <property type="entry name" value="Protein kinase-like (PK-like)"/>
    <property type="match status" value="1"/>
</dbReference>
<dbReference type="PROSITE" id="PS00636">
    <property type="entry name" value="DNAJ_1"/>
    <property type="match status" value="1"/>
</dbReference>
<keyword evidence="2" id="KW-0723">Serine/threonine-protein kinase</keyword>
<dbReference type="InterPro" id="IPR018253">
    <property type="entry name" value="DnaJ_domain_CS"/>
</dbReference>
<evidence type="ECO:0000259" key="16">
    <source>
        <dbReference type="PROSITE" id="PS50076"/>
    </source>
</evidence>
<dbReference type="PROSITE" id="PS00108">
    <property type="entry name" value="PROTEIN_KINASE_ST"/>
    <property type="match status" value="1"/>
</dbReference>
<evidence type="ECO:0000256" key="8">
    <source>
        <dbReference type="ARBA" id="ARBA00022989"/>
    </source>
</evidence>
<feature type="binding site" evidence="12">
    <location>
        <position position="77"/>
    </location>
    <ligand>
        <name>ATP</name>
        <dbReference type="ChEBI" id="CHEBI:30616"/>
    </ligand>
</feature>
<dbReference type="PROSITE" id="PS00107">
    <property type="entry name" value="PROTEIN_KINASE_ATP"/>
    <property type="match status" value="1"/>
</dbReference>
<reference evidence="17" key="1">
    <citation type="submission" date="2018-07" db="EMBL/GenBank/DDBJ databases">
        <authorList>
            <person name="Quirk P.G."/>
            <person name="Krulwich T.A."/>
        </authorList>
    </citation>
    <scope>NUCLEOTIDE SEQUENCE</scope>
</reference>
<protein>
    <submittedName>
        <fullName evidence="17">CSON002925 protein</fullName>
    </submittedName>
</protein>
<dbReference type="FunFam" id="3.30.200.20:FF:000042">
    <property type="entry name" value="Aurora kinase A"/>
    <property type="match status" value="1"/>
</dbReference>
<dbReference type="Pfam" id="PF00069">
    <property type="entry name" value="Pkinase"/>
    <property type="match status" value="1"/>
</dbReference>
<dbReference type="CDD" id="cd06257">
    <property type="entry name" value="DnaJ"/>
    <property type="match status" value="1"/>
</dbReference>
<evidence type="ECO:0000256" key="6">
    <source>
        <dbReference type="ARBA" id="ARBA00022777"/>
    </source>
</evidence>
<dbReference type="InterPro" id="IPR044632">
    <property type="entry name" value="DNAJC25-like"/>
</dbReference>
<feature type="chain" id="PRO_5016265034" evidence="14">
    <location>
        <begin position="22"/>
        <end position="601"/>
    </location>
</feature>
<dbReference type="PROSITE" id="PS50076">
    <property type="entry name" value="DNAJ_2"/>
    <property type="match status" value="1"/>
</dbReference>
<dbReference type="PANTHER" id="PTHR44176">
    <property type="entry name" value="DNAJ HOMOLOG SUBFAMILY C MEMBER 25"/>
    <property type="match status" value="1"/>
</dbReference>
<keyword evidence="6" id="KW-0418">Kinase</keyword>
<dbReference type="GO" id="GO:0006457">
    <property type="term" value="P:protein folding"/>
    <property type="evidence" value="ECO:0007669"/>
    <property type="project" value="InterPro"/>
</dbReference>
<evidence type="ECO:0000256" key="7">
    <source>
        <dbReference type="ARBA" id="ARBA00022840"/>
    </source>
</evidence>
<dbReference type="InterPro" id="IPR001623">
    <property type="entry name" value="DnaJ_domain"/>
</dbReference>
<comment type="subcellular location">
    <subcellularLocation>
        <location evidence="1">Membrane</location>
        <topology evidence="1">Multi-pass membrane protein</topology>
    </subcellularLocation>
</comment>
<evidence type="ECO:0000256" key="13">
    <source>
        <dbReference type="SAM" id="Phobius"/>
    </source>
</evidence>
<dbReference type="VEuPathDB" id="VectorBase:CSON002925"/>
<dbReference type="Gene3D" id="1.10.510.10">
    <property type="entry name" value="Transferase(Phosphotransferase) domain 1"/>
    <property type="match status" value="1"/>
</dbReference>
<dbReference type="SMART" id="SM00220">
    <property type="entry name" value="S_TKc"/>
    <property type="match status" value="1"/>
</dbReference>
<dbReference type="Gene3D" id="1.10.287.110">
    <property type="entry name" value="DnaJ domain"/>
    <property type="match status" value="1"/>
</dbReference>
<dbReference type="SUPFAM" id="SSF46565">
    <property type="entry name" value="Chaperone J-domain"/>
    <property type="match status" value="1"/>
</dbReference>
<dbReference type="AlphaFoldDB" id="A0A336LIK9"/>
<dbReference type="EMBL" id="UFQT01000014">
    <property type="protein sequence ID" value="SSX17686.1"/>
    <property type="molecule type" value="Genomic_DNA"/>
</dbReference>
<dbReference type="PRINTS" id="PR00625">
    <property type="entry name" value="JDOMAIN"/>
</dbReference>
<evidence type="ECO:0000256" key="14">
    <source>
        <dbReference type="SAM" id="SignalP"/>
    </source>
</evidence>
<evidence type="ECO:0000256" key="10">
    <source>
        <dbReference type="ARBA" id="ARBA00023186"/>
    </source>
</evidence>
<dbReference type="Pfam" id="PF00226">
    <property type="entry name" value="DnaJ"/>
    <property type="match status" value="1"/>
</dbReference>
<keyword evidence="3" id="KW-0808">Transferase</keyword>
<evidence type="ECO:0000256" key="4">
    <source>
        <dbReference type="ARBA" id="ARBA00022692"/>
    </source>
</evidence>
<feature type="transmembrane region" description="Helical" evidence="13">
    <location>
        <begin position="486"/>
        <end position="506"/>
    </location>
</feature>
<dbReference type="GO" id="GO:0005789">
    <property type="term" value="C:endoplasmic reticulum membrane"/>
    <property type="evidence" value="ECO:0007669"/>
    <property type="project" value="TreeGrafter"/>
</dbReference>
<proteinExistence type="inferred from homology"/>
<evidence type="ECO:0000259" key="15">
    <source>
        <dbReference type="PROSITE" id="PS50011"/>
    </source>
</evidence>
<dbReference type="GO" id="GO:0004674">
    <property type="term" value="F:protein serine/threonine kinase activity"/>
    <property type="evidence" value="ECO:0007669"/>
    <property type="project" value="UniProtKB-KW"/>
</dbReference>
<dbReference type="FunFam" id="1.10.510.10:FF:000658">
    <property type="entry name" value="Protein CBG12184"/>
    <property type="match status" value="1"/>
</dbReference>
<feature type="signal peptide" evidence="14">
    <location>
        <begin position="1"/>
        <end position="21"/>
    </location>
</feature>
<comment type="similarity">
    <text evidence="11">Belongs to the DNAJC25 family.</text>
</comment>
<evidence type="ECO:0000256" key="1">
    <source>
        <dbReference type="ARBA" id="ARBA00004141"/>
    </source>
</evidence>
<feature type="transmembrane region" description="Helical" evidence="13">
    <location>
        <begin position="230"/>
        <end position="247"/>
    </location>
</feature>
<dbReference type="Gene3D" id="3.30.200.20">
    <property type="entry name" value="Phosphorylase Kinase, domain 1"/>
    <property type="match status" value="1"/>
</dbReference>
<dbReference type="GO" id="GO:0005524">
    <property type="term" value="F:ATP binding"/>
    <property type="evidence" value="ECO:0007669"/>
    <property type="project" value="UniProtKB-UniRule"/>
</dbReference>
<dbReference type="SMART" id="SM00271">
    <property type="entry name" value="DnaJ"/>
    <property type="match status" value="1"/>
</dbReference>
<evidence type="ECO:0000256" key="3">
    <source>
        <dbReference type="ARBA" id="ARBA00022679"/>
    </source>
</evidence>
<accession>A0A336LIK9</accession>
<keyword evidence="14" id="KW-0732">Signal</keyword>
<keyword evidence="10" id="KW-0143">Chaperone</keyword>
<evidence type="ECO:0000256" key="12">
    <source>
        <dbReference type="PROSITE-ProRule" id="PRU10141"/>
    </source>
</evidence>
<evidence type="ECO:0000256" key="11">
    <source>
        <dbReference type="ARBA" id="ARBA00024193"/>
    </source>
</evidence>
<sequence length="601" mass="70965">MFSNFIYCSIFLLVNSLQTSGHLLEVLPIEPRKTDIERKLTVLEEHGFSLGRQIGHGSYAKVKLAFSKEHNTVVAIKIISKFRTPKDYLKNFLPREIEVVRGLQHVNLIQFYQSIETTHRVFIIMEYAQNGSLLDLIRKEKSLSENRARVLFKQIVAVVEYIHSKGIVHRDIKCENLLFDKNRVLKLIDFGFARADMQPPNMSETYCGSYAYASPEILKGIPYQPQASDIWAIGVVLYAMIIGRLPFDDSSVRYLLKQVQQKVTYPMNSVELSTAVKSLIEKILAPLNIRATISIYCGKENCYDVLGVGREATKSEIQKAYRALARKYHPDLHKESDKATASENFKRIATAYEYLKDDDARVEYDYVLDHPEEYYRNFYRYYRYRYAKVDVRLVLIVTVSIISLIQYYSGWQRYETAIKYFVTVPKYRNKALEMIQQETVKQPKRTGKNRQSKIEQKEEQELLIRKVIEEKMDIKGAYAKPVITDILWVQLIISPYTITKYIIWYLRWIWKFTILRKEYGIEEKLYLIRKHLGMGQHQFDGIEDDKIHEYLELELWIKDNFKVWKAEQEEEMKKQMADNPRYKAYRRYMKNHGPGRMTFED</sequence>
<feature type="domain" description="J" evidence="16">
    <location>
        <begin position="301"/>
        <end position="368"/>
    </location>
</feature>
<keyword evidence="5 12" id="KW-0547">Nucleotide-binding</keyword>
<dbReference type="PROSITE" id="PS50011">
    <property type="entry name" value="PROTEIN_KINASE_DOM"/>
    <property type="match status" value="1"/>
</dbReference>
<organism evidence="17">
    <name type="scientific">Culicoides sonorensis</name>
    <name type="common">Biting midge</name>
    <dbReference type="NCBI Taxonomy" id="179676"/>
    <lineage>
        <taxon>Eukaryota</taxon>
        <taxon>Metazoa</taxon>
        <taxon>Ecdysozoa</taxon>
        <taxon>Arthropoda</taxon>
        <taxon>Hexapoda</taxon>
        <taxon>Insecta</taxon>
        <taxon>Pterygota</taxon>
        <taxon>Neoptera</taxon>
        <taxon>Endopterygota</taxon>
        <taxon>Diptera</taxon>
        <taxon>Nematocera</taxon>
        <taxon>Chironomoidea</taxon>
        <taxon>Ceratopogonidae</taxon>
        <taxon>Ceratopogoninae</taxon>
        <taxon>Culicoides</taxon>
        <taxon>Monoculicoides</taxon>
    </lineage>
</organism>
<dbReference type="InterPro" id="IPR008271">
    <property type="entry name" value="Ser/Thr_kinase_AS"/>
</dbReference>
<dbReference type="InterPro" id="IPR017441">
    <property type="entry name" value="Protein_kinase_ATP_BS"/>
</dbReference>
<feature type="transmembrane region" description="Helical" evidence="13">
    <location>
        <begin position="389"/>
        <end position="408"/>
    </location>
</feature>
<dbReference type="InterPro" id="IPR000719">
    <property type="entry name" value="Prot_kinase_dom"/>
</dbReference>
<keyword evidence="7 12" id="KW-0067">ATP-binding</keyword>
<feature type="domain" description="Protein kinase" evidence="15">
    <location>
        <begin position="48"/>
        <end position="306"/>
    </location>
</feature>
<dbReference type="PANTHER" id="PTHR44176:SF1">
    <property type="entry name" value="DNAJ HOMOLOG SUBFAMILY C MEMBER 25"/>
    <property type="match status" value="1"/>
</dbReference>
<evidence type="ECO:0000256" key="2">
    <source>
        <dbReference type="ARBA" id="ARBA00022527"/>
    </source>
</evidence>
<name>A0A336LIK9_CULSO</name>
<keyword evidence="4 13" id="KW-0812">Transmembrane</keyword>
<gene>
    <name evidence="17" type="primary">CSON002925</name>
</gene>
<keyword evidence="9 13" id="KW-0472">Membrane</keyword>
<evidence type="ECO:0000256" key="5">
    <source>
        <dbReference type="ARBA" id="ARBA00022741"/>
    </source>
</evidence>
<evidence type="ECO:0000313" key="17">
    <source>
        <dbReference type="EMBL" id="SSX17686.1"/>
    </source>
</evidence>
<keyword evidence="8 13" id="KW-1133">Transmembrane helix</keyword>
<dbReference type="InterPro" id="IPR011009">
    <property type="entry name" value="Kinase-like_dom_sf"/>
</dbReference>
<dbReference type="InterPro" id="IPR036869">
    <property type="entry name" value="J_dom_sf"/>
</dbReference>